<feature type="domain" description="ABC transporter" evidence="6">
    <location>
        <begin position="264"/>
        <end position="568"/>
    </location>
</feature>
<evidence type="ECO:0000256" key="1">
    <source>
        <dbReference type="ARBA" id="ARBA00004651"/>
    </source>
</evidence>
<dbReference type="InterPro" id="IPR039421">
    <property type="entry name" value="Type_1_exporter"/>
</dbReference>
<dbReference type="Proteomes" id="UP000023703">
    <property type="component" value="Chromosome"/>
</dbReference>
<protein>
    <submittedName>
        <fullName evidence="8">ABC-type transporter, permease subunit</fullName>
    </submittedName>
</protein>
<dbReference type="InterPro" id="IPR036640">
    <property type="entry name" value="ABC1_TM_sf"/>
</dbReference>
<dbReference type="SUPFAM" id="SSF52540">
    <property type="entry name" value="P-loop containing nucleoside triphosphate hydrolases"/>
    <property type="match status" value="1"/>
</dbReference>
<evidence type="ECO:0000259" key="6">
    <source>
        <dbReference type="PROSITE" id="PS50893"/>
    </source>
</evidence>
<dbReference type="AlphaFoldDB" id="X5DUD0"/>
<dbReference type="PANTHER" id="PTHR43394:SF1">
    <property type="entry name" value="ATP-BINDING CASSETTE SUB-FAMILY B MEMBER 10, MITOCHONDRIAL"/>
    <property type="match status" value="1"/>
</dbReference>
<proteinExistence type="predicted"/>
<feature type="transmembrane region" description="Helical" evidence="5">
    <location>
        <begin position="147"/>
        <end position="167"/>
    </location>
</feature>
<dbReference type="SUPFAM" id="SSF90123">
    <property type="entry name" value="ABC transporter transmembrane region"/>
    <property type="match status" value="1"/>
</dbReference>
<organism evidence="8 9">
    <name type="scientific">Corynebacterium glyciniphilum AJ 3170</name>
    <dbReference type="NCBI Taxonomy" id="1404245"/>
    <lineage>
        <taxon>Bacteria</taxon>
        <taxon>Bacillati</taxon>
        <taxon>Actinomycetota</taxon>
        <taxon>Actinomycetes</taxon>
        <taxon>Mycobacteriales</taxon>
        <taxon>Corynebacteriaceae</taxon>
        <taxon>Corynebacterium</taxon>
    </lineage>
</organism>
<dbReference type="RefSeq" id="WP_038548846.1">
    <property type="nucleotide sequence ID" value="NZ_CP006842.1"/>
</dbReference>
<keyword evidence="9" id="KW-1185">Reference proteome</keyword>
<keyword evidence="2 5" id="KW-0812">Transmembrane</keyword>
<feature type="transmembrane region" description="Helical" evidence="5">
    <location>
        <begin position="36"/>
        <end position="61"/>
    </location>
</feature>
<dbReference type="Gene3D" id="3.40.50.300">
    <property type="entry name" value="P-loop containing nucleotide triphosphate hydrolases"/>
    <property type="match status" value="1"/>
</dbReference>
<feature type="transmembrane region" description="Helical" evidence="5">
    <location>
        <begin position="73"/>
        <end position="94"/>
    </location>
</feature>
<dbReference type="GO" id="GO:0015421">
    <property type="term" value="F:ABC-type oligopeptide transporter activity"/>
    <property type="evidence" value="ECO:0007669"/>
    <property type="project" value="TreeGrafter"/>
</dbReference>
<dbReference type="GO" id="GO:0016887">
    <property type="term" value="F:ATP hydrolysis activity"/>
    <property type="evidence" value="ECO:0007669"/>
    <property type="project" value="InterPro"/>
</dbReference>
<feature type="domain" description="ABC transmembrane type-1" evidence="7">
    <location>
        <begin position="37"/>
        <end position="317"/>
    </location>
</feature>
<dbReference type="EMBL" id="CP006842">
    <property type="protein sequence ID" value="AHW64272.1"/>
    <property type="molecule type" value="Genomic_DNA"/>
</dbReference>
<evidence type="ECO:0000313" key="9">
    <source>
        <dbReference type="Proteomes" id="UP000023703"/>
    </source>
</evidence>
<gene>
    <name evidence="8" type="ORF">CGLY_09135</name>
</gene>
<dbReference type="HOGENOM" id="CLU_000604_84_3_11"/>
<dbReference type="InterPro" id="IPR011527">
    <property type="entry name" value="ABC1_TM_dom"/>
</dbReference>
<dbReference type="GO" id="GO:0005524">
    <property type="term" value="F:ATP binding"/>
    <property type="evidence" value="ECO:0007669"/>
    <property type="project" value="InterPro"/>
</dbReference>
<dbReference type="PROSITE" id="PS50929">
    <property type="entry name" value="ABC_TM1F"/>
    <property type="match status" value="1"/>
</dbReference>
<feature type="transmembrane region" description="Helical" evidence="5">
    <location>
        <begin position="264"/>
        <end position="283"/>
    </location>
</feature>
<dbReference type="PROSITE" id="PS50893">
    <property type="entry name" value="ABC_TRANSPORTER_2"/>
    <property type="match status" value="1"/>
</dbReference>
<dbReference type="eggNOG" id="COG1132">
    <property type="taxonomic scope" value="Bacteria"/>
</dbReference>
<dbReference type="CDD" id="cd07346">
    <property type="entry name" value="ABC_6TM_exporters"/>
    <property type="match status" value="1"/>
</dbReference>
<evidence type="ECO:0000256" key="5">
    <source>
        <dbReference type="SAM" id="Phobius"/>
    </source>
</evidence>
<dbReference type="Pfam" id="PF00664">
    <property type="entry name" value="ABC_membrane"/>
    <property type="match status" value="1"/>
</dbReference>
<sequence length="568" mass="58859">MDNDTQQRRHDQPLETDKRAGTTVLRSVIREEKGPILGAAALLTCWSVGEALVPAVIGAAVDEAIGPSDLSALILWLLVLAACFSLLSFGFMWGSRVGAYAMNRQKHLLRGRITATALQPDRPGTSRRLPGEIAALSAADSDNASNVIMQIAMGGSALLGVAVSVGYLLWVDLWVGSAVILLSPLSLFALRWLRPKLSSTTHGQQQGIAAAGASAADILRGVEVLRGIGGERAAAGWYTERSSAVTTAGIASAGASGRIAGAHILITGLVLVSAAILSAYRVVDGSMTVGAMVGVLGVTSFLATPLGTIVGVVETYTVSAASAARLAEFVDGHGPIGIRYSGTDLARADAALTILPEDCDPLDCTAGRLTVIACADPDIRRRIQDAVGAGRLLVDGVETESMDPDLLPTVLRAAPHEAHLFEGTVRRNITGSDDGVVPQTVLRASGVDELVDFFDEGLDHKVDGGGRNLSGGQCQRIALARALAGGPLTRILTDPTTAVDSVTEARIAAGLRALRIVGDQGTMVIISNSPNLLAAADDVIFVRDETTVTVGTHHGLSGDAGYGKVVSR</sequence>
<dbReference type="InterPro" id="IPR027417">
    <property type="entry name" value="P-loop_NTPase"/>
</dbReference>
<feature type="transmembrane region" description="Helical" evidence="5">
    <location>
        <begin position="173"/>
        <end position="193"/>
    </location>
</feature>
<evidence type="ECO:0000256" key="2">
    <source>
        <dbReference type="ARBA" id="ARBA00022692"/>
    </source>
</evidence>
<keyword evidence="4 5" id="KW-0472">Membrane</keyword>
<dbReference type="Pfam" id="PF00005">
    <property type="entry name" value="ABC_tran"/>
    <property type="match status" value="1"/>
</dbReference>
<feature type="transmembrane region" description="Helical" evidence="5">
    <location>
        <begin position="289"/>
        <end position="313"/>
    </location>
</feature>
<dbReference type="GO" id="GO:0005886">
    <property type="term" value="C:plasma membrane"/>
    <property type="evidence" value="ECO:0007669"/>
    <property type="project" value="UniProtKB-SubCell"/>
</dbReference>
<dbReference type="STRING" id="1404245.CGLY_09135"/>
<keyword evidence="3 5" id="KW-1133">Transmembrane helix</keyword>
<accession>X5DUD0</accession>
<dbReference type="InterPro" id="IPR003439">
    <property type="entry name" value="ABC_transporter-like_ATP-bd"/>
</dbReference>
<evidence type="ECO:0000259" key="7">
    <source>
        <dbReference type="PROSITE" id="PS50929"/>
    </source>
</evidence>
<name>X5DUD0_9CORY</name>
<evidence type="ECO:0000256" key="3">
    <source>
        <dbReference type="ARBA" id="ARBA00022989"/>
    </source>
</evidence>
<dbReference type="OrthoDB" id="4966664at2"/>
<dbReference type="InterPro" id="IPR017871">
    <property type="entry name" value="ABC_transporter-like_CS"/>
</dbReference>
<reference evidence="8 9" key="1">
    <citation type="journal article" date="2015" name="Int. J. Syst. Evol. Microbiol.">
        <title>Revisiting Corynebacterium glyciniphilum (ex Kubota et al., 1972) sp. nov., nom. rev., isolated from putrefied banana.</title>
        <authorList>
            <person name="Al-Dilaimi A."/>
            <person name="Bednarz H."/>
            <person name="Lomker A."/>
            <person name="Niehaus K."/>
            <person name="Kalinowski J."/>
            <person name="Ruckert C."/>
        </authorList>
    </citation>
    <scope>NUCLEOTIDE SEQUENCE [LARGE SCALE GENOMIC DNA]</scope>
    <source>
        <strain evidence="8">AJ 3170</strain>
    </source>
</reference>
<evidence type="ECO:0000313" key="8">
    <source>
        <dbReference type="EMBL" id="AHW64272.1"/>
    </source>
</evidence>
<evidence type="ECO:0000256" key="4">
    <source>
        <dbReference type="ARBA" id="ARBA00023136"/>
    </source>
</evidence>
<dbReference type="PANTHER" id="PTHR43394">
    <property type="entry name" value="ATP-DEPENDENT PERMEASE MDL1, MITOCHONDRIAL"/>
    <property type="match status" value="1"/>
</dbReference>
<dbReference type="Gene3D" id="1.20.1560.10">
    <property type="entry name" value="ABC transporter type 1, transmembrane domain"/>
    <property type="match status" value="1"/>
</dbReference>
<comment type="subcellular location">
    <subcellularLocation>
        <location evidence="1">Cell membrane</location>
        <topology evidence="1">Multi-pass membrane protein</topology>
    </subcellularLocation>
</comment>
<dbReference type="PROSITE" id="PS00211">
    <property type="entry name" value="ABC_TRANSPORTER_1"/>
    <property type="match status" value="1"/>
</dbReference>
<dbReference type="KEGG" id="cgy:CGLY_09135"/>